<organism evidence="9">
    <name type="scientific">Onchocerca flexuosa</name>
    <dbReference type="NCBI Taxonomy" id="387005"/>
    <lineage>
        <taxon>Eukaryota</taxon>
        <taxon>Metazoa</taxon>
        <taxon>Ecdysozoa</taxon>
        <taxon>Nematoda</taxon>
        <taxon>Chromadorea</taxon>
        <taxon>Rhabditida</taxon>
        <taxon>Spirurina</taxon>
        <taxon>Spiruromorpha</taxon>
        <taxon>Filarioidea</taxon>
        <taxon>Onchocercidae</taxon>
        <taxon>Onchocerca</taxon>
    </lineage>
</organism>
<reference evidence="7 8" key="2">
    <citation type="submission" date="2018-11" db="EMBL/GenBank/DDBJ databases">
        <authorList>
            <consortium name="Pathogen Informatics"/>
        </authorList>
    </citation>
    <scope>NUCLEOTIDE SEQUENCE [LARGE SCALE GENOMIC DNA]</scope>
</reference>
<dbReference type="GO" id="GO:0000122">
    <property type="term" value="P:negative regulation of transcription by RNA polymerase II"/>
    <property type="evidence" value="ECO:0007669"/>
    <property type="project" value="TreeGrafter"/>
</dbReference>
<evidence type="ECO:0000313" key="9">
    <source>
        <dbReference type="WBParaSite" id="OFLC_0001185601-mRNA-1"/>
    </source>
</evidence>
<evidence type="ECO:0000313" key="8">
    <source>
        <dbReference type="Proteomes" id="UP000267606"/>
    </source>
</evidence>
<gene>
    <name evidence="7" type="ORF">OFLC_LOCUS11851</name>
</gene>
<feature type="domain" description="PHD-type" evidence="6">
    <location>
        <begin position="39"/>
        <end position="88"/>
    </location>
</feature>
<dbReference type="InterPro" id="IPR011011">
    <property type="entry name" value="Znf_FYVE_PHD"/>
</dbReference>
<name>A0A183HWJ4_9BILA</name>
<dbReference type="PANTHER" id="PTHR46309">
    <property type="entry name" value="PHD FINGER PROTEIN 12"/>
    <property type="match status" value="1"/>
</dbReference>
<sequence length="106" mass="11582">MATYIESCTASPATSSKTKKTSSSVVKEKPTKRWKSVNSQFCSSCMEGGELLCCDRCPASFHLMCHEPPIERSSIPSGKWLCNRCTHAVAHDASPKTTKKTAKLVD</sequence>
<evidence type="ECO:0000256" key="2">
    <source>
        <dbReference type="ARBA" id="ARBA00022771"/>
    </source>
</evidence>
<dbReference type="GO" id="GO:0070822">
    <property type="term" value="C:Sin3-type complex"/>
    <property type="evidence" value="ECO:0007669"/>
    <property type="project" value="TreeGrafter"/>
</dbReference>
<keyword evidence="8" id="KW-1185">Reference proteome</keyword>
<feature type="compositionally biased region" description="Low complexity" evidence="5">
    <location>
        <begin position="9"/>
        <end position="25"/>
    </location>
</feature>
<evidence type="ECO:0000256" key="1">
    <source>
        <dbReference type="ARBA" id="ARBA00022723"/>
    </source>
</evidence>
<dbReference type="AlphaFoldDB" id="A0A183HWJ4"/>
<dbReference type="PANTHER" id="PTHR46309:SF1">
    <property type="entry name" value="PHD FINGER PROTEIN 12"/>
    <property type="match status" value="1"/>
</dbReference>
<evidence type="ECO:0000256" key="5">
    <source>
        <dbReference type="SAM" id="MobiDB-lite"/>
    </source>
</evidence>
<dbReference type="PROSITE" id="PS50016">
    <property type="entry name" value="ZF_PHD_2"/>
    <property type="match status" value="1"/>
</dbReference>
<protein>
    <submittedName>
        <fullName evidence="9">PHD-type domain-containing protein</fullName>
    </submittedName>
</protein>
<dbReference type="GO" id="GO:0008270">
    <property type="term" value="F:zinc ion binding"/>
    <property type="evidence" value="ECO:0007669"/>
    <property type="project" value="UniProtKB-KW"/>
</dbReference>
<dbReference type="SMART" id="SM00249">
    <property type="entry name" value="PHD"/>
    <property type="match status" value="1"/>
</dbReference>
<feature type="region of interest" description="Disordered" evidence="5">
    <location>
        <begin position="1"/>
        <end position="31"/>
    </location>
</feature>
<dbReference type="InterPro" id="IPR042163">
    <property type="entry name" value="PHF12"/>
</dbReference>
<reference evidence="9" key="1">
    <citation type="submission" date="2016-06" db="UniProtKB">
        <authorList>
            <consortium name="WormBaseParasite"/>
        </authorList>
    </citation>
    <scope>IDENTIFICATION</scope>
</reference>
<dbReference type="EMBL" id="UZAJ01017657">
    <property type="protein sequence ID" value="VDO79733.1"/>
    <property type="molecule type" value="Genomic_DNA"/>
</dbReference>
<dbReference type="Proteomes" id="UP000267606">
    <property type="component" value="Unassembled WGS sequence"/>
</dbReference>
<keyword evidence="3" id="KW-0862">Zinc</keyword>
<dbReference type="PROSITE" id="PS01359">
    <property type="entry name" value="ZF_PHD_1"/>
    <property type="match status" value="1"/>
</dbReference>
<dbReference type="SUPFAM" id="SSF57903">
    <property type="entry name" value="FYVE/PHD zinc finger"/>
    <property type="match status" value="1"/>
</dbReference>
<dbReference type="STRING" id="387005.A0A183HWJ4"/>
<dbReference type="WBParaSite" id="OFLC_0001185601-mRNA-1">
    <property type="protein sequence ID" value="OFLC_0001185601-mRNA-1"/>
    <property type="gene ID" value="OFLC_0001185601"/>
</dbReference>
<dbReference type="InterPro" id="IPR001965">
    <property type="entry name" value="Znf_PHD"/>
</dbReference>
<dbReference type="InterPro" id="IPR019787">
    <property type="entry name" value="Znf_PHD-finger"/>
</dbReference>
<evidence type="ECO:0000256" key="3">
    <source>
        <dbReference type="ARBA" id="ARBA00022833"/>
    </source>
</evidence>
<dbReference type="GO" id="GO:0003714">
    <property type="term" value="F:transcription corepressor activity"/>
    <property type="evidence" value="ECO:0007669"/>
    <property type="project" value="InterPro"/>
</dbReference>
<keyword evidence="1" id="KW-0479">Metal-binding</keyword>
<proteinExistence type="predicted"/>
<dbReference type="Gene3D" id="3.30.40.10">
    <property type="entry name" value="Zinc/RING finger domain, C3HC4 (zinc finger)"/>
    <property type="match status" value="1"/>
</dbReference>
<dbReference type="InterPro" id="IPR019786">
    <property type="entry name" value="Zinc_finger_PHD-type_CS"/>
</dbReference>
<dbReference type="InterPro" id="IPR013083">
    <property type="entry name" value="Znf_RING/FYVE/PHD"/>
</dbReference>
<evidence type="ECO:0000313" key="7">
    <source>
        <dbReference type="EMBL" id="VDO79733.1"/>
    </source>
</evidence>
<keyword evidence="2 4" id="KW-0863">Zinc-finger</keyword>
<accession>A0A183HWJ4</accession>
<dbReference type="Pfam" id="PF00628">
    <property type="entry name" value="PHD"/>
    <property type="match status" value="1"/>
</dbReference>
<evidence type="ECO:0000256" key="4">
    <source>
        <dbReference type="PROSITE-ProRule" id="PRU00146"/>
    </source>
</evidence>
<evidence type="ECO:0000259" key="6">
    <source>
        <dbReference type="PROSITE" id="PS50016"/>
    </source>
</evidence>